<evidence type="ECO:0000313" key="1">
    <source>
        <dbReference type="EMBL" id="CAA2934765.1"/>
    </source>
</evidence>
<keyword evidence="2" id="KW-1185">Reference proteome</keyword>
<evidence type="ECO:0000313" key="2">
    <source>
        <dbReference type="Proteomes" id="UP000594638"/>
    </source>
</evidence>
<accession>A0A8S0PAQ9</accession>
<name>A0A8S0PAQ9_OLEEU</name>
<protein>
    <submittedName>
        <fullName evidence="1">L-type lectin-domain containing receptor kinase -like</fullName>
    </submittedName>
</protein>
<dbReference type="AlphaFoldDB" id="A0A8S0PAQ9"/>
<comment type="caution">
    <text evidence="1">The sequence shown here is derived from an EMBL/GenBank/DDBJ whole genome shotgun (WGS) entry which is preliminary data.</text>
</comment>
<dbReference type="Gramene" id="OE9A083494T1">
    <property type="protein sequence ID" value="OE9A083494C1"/>
    <property type="gene ID" value="OE9A083494"/>
</dbReference>
<sequence length="240" mass="27435">MEEFNSYEVEFVPSLGLLYTHPHPEYRSSMKRVVQFPLGDANLPNFPPDLYIESAGVMTEYSEQMIQILPMVEQLHPRVLAFQALTRQFLVVHKMGFDIGITLACMTGNLDYIRWIWERNATGTGELGKVHKGVVPGKLIPAVDPTMEEFNSYEVEFVPSLGLLYTHPHPEYRSSMKRVVQFSLGDANLPNFPPDLYIESAGVMTEYSEQMIQILPMVEQLHPRVLAFQALTRQFLVSRL</sequence>
<keyword evidence="1" id="KW-0675">Receptor</keyword>
<dbReference type="OrthoDB" id="1699466at2759"/>
<keyword evidence="1" id="KW-0418">Kinase</keyword>
<organism evidence="1 2">
    <name type="scientific">Olea europaea subsp. europaea</name>
    <dbReference type="NCBI Taxonomy" id="158383"/>
    <lineage>
        <taxon>Eukaryota</taxon>
        <taxon>Viridiplantae</taxon>
        <taxon>Streptophyta</taxon>
        <taxon>Embryophyta</taxon>
        <taxon>Tracheophyta</taxon>
        <taxon>Spermatophyta</taxon>
        <taxon>Magnoliopsida</taxon>
        <taxon>eudicotyledons</taxon>
        <taxon>Gunneridae</taxon>
        <taxon>Pentapetalae</taxon>
        <taxon>asterids</taxon>
        <taxon>lamiids</taxon>
        <taxon>Lamiales</taxon>
        <taxon>Oleaceae</taxon>
        <taxon>Oleeae</taxon>
        <taxon>Olea</taxon>
    </lineage>
</organism>
<proteinExistence type="predicted"/>
<dbReference type="EMBL" id="CACTIH010000018">
    <property type="protein sequence ID" value="CAA2934765.1"/>
    <property type="molecule type" value="Genomic_DNA"/>
</dbReference>
<gene>
    <name evidence="1" type="ORF">OLEA9_A083494</name>
</gene>
<keyword evidence="1" id="KW-0808">Transferase</keyword>
<reference evidence="1 2" key="1">
    <citation type="submission" date="2019-12" db="EMBL/GenBank/DDBJ databases">
        <authorList>
            <person name="Alioto T."/>
            <person name="Alioto T."/>
            <person name="Gomez Garrido J."/>
        </authorList>
    </citation>
    <scope>NUCLEOTIDE SEQUENCE [LARGE SCALE GENOMIC DNA]</scope>
</reference>
<dbReference type="Proteomes" id="UP000594638">
    <property type="component" value="Unassembled WGS sequence"/>
</dbReference>
<dbReference type="GO" id="GO:0016301">
    <property type="term" value="F:kinase activity"/>
    <property type="evidence" value="ECO:0007669"/>
    <property type="project" value="UniProtKB-KW"/>
</dbReference>